<evidence type="ECO:0000313" key="9">
    <source>
        <dbReference type="Proteomes" id="UP000191004"/>
    </source>
</evidence>
<dbReference type="InterPro" id="IPR007219">
    <property type="entry name" value="XnlR_reg_dom"/>
</dbReference>
<dbReference type="InterPro" id="IPR001138">
    <property type="entry name" value="Zn2Cys6_DnaBD"/>
</dbReference>
<dbReference type="SUPFAM" id="SSF57701">
    <property type="entry name" value="Zn2/Cys6 DNA-binding domain"/>
    <property type="match status" value="1"/>
</dbReference>
<dbReference type="PANTHER" id="PTHR47338">
    <property type="entry name" value="ZN(II)2CYS6 TRANSCRIPTION FACTOR (EUROFUNG)-RELATED"/>
    <property type="match status" value="1"/>
</dbReference>
<accession>A0A1T3C9F3</accession>
<dbReference type="GO" id="GO:0003677">
    <property type="term" value="F:DNA binding"/>
    <property type="evidence" value="ECO:0007669"/>
    <property type="project" value="InterPro"/>
</dbReference>
<evidence type="ECO:0000256" key="1">
    <source>
        <dbReference type="ARBA" id="ARBA00004123"/>
    </source>
</evidence>
<evidence type="ECO:0000256" key="4">
    <source>
        <dbReference type="ARBA" id="ARBA00023163"/>
    </source>
</evidence>
<evidence type="ECO:0000256" key="5">
    <source>
        <dbReference type="ARBA" id="ARBA00023242"/>
    </source>
</evidence>
<feature type="region of interest" description="Disordered" evidence="6">
    <location>
        <begin position="55"/>
        <end position="93"/>
    </location>
</feature>
<organism evidence="8 9">
    <name type="scientific">Trichoderma guizhouense</name>
    <dbReference type="NCBI Taxonomy" id="1491466"/>
    <lineage>
        <taxon>Eukaryota</taxon>
        <taxon>Fungi</taxon>
        <taxon>Dikarya</taxon>
        <taxon>Ascomycota</taxon>
        <taxon>Pezizomycotina</taxon>
        <taxon>Sordariomycetes</taxon>
        <taxon>Hypocreomycetidae</taxon>
        <taxon>Hypocreales</taxon>
        <taxon>Hypocreaceae</taxon>
        <taxon>Trichoderma</taxon>
    </lineage>
</organism>
<comment type="caution">
    <text evidence="8">The sequence shown here is derived from an EMBL/GenBank/DDBJ whole genome shotgun (WGS) entry which is preliminary data.</text>
</comment>
<dbReference type="Proteomes" id="UP000191004">
    <property type="component" value="Unassembled WGS sequence"/>
</dbReference>
<evidence type="ECO:0000259" key="7">
    <source>
        <dbReference type="PROSITE" id="PS50048"/>
    </source>
</evidence>
<proteinExistence type="predicted"/>
<comment type="subcellular location">
    <subcellularLocation>
        <location evidence="1">Nucleus</location>
    </subcellularLocation>
</comment>
<dbReference type="PANTHER" id="PTHR47338:SF20">
    <property type="entry name" value="ZN(II)2CYS6 TRANSCRIPTION FACTOR (EUROFUNG)"/>
    <property type="match status" value="1"/>
</dbReference>
<dbReference type="AlphaFoldDB" id="A0A1T3C9F3"/>
<dbReference type="GO" id="GO:0000981">
    <property type="term" value="F:DNA-binding transcription factor activity, RNA polymerase II-specific"/>
    <property type="evidence" value="ECO:0007669"/>
    <property type="project" value="InterPro"/>
</dbReference>
<evidence type="ECO:0000256" key="6">
    <source>
        <dbReference type="SAM" id="MobiDB-lite"/>
    </source>
</evidence>
<dbReference type="SMART" id="SM00066">
    <property type="entry name" value="GAL4"/>
    <property type="match status" value="1"/>
</dbReference>
<dbReference type="CDD" id="cd12148">
    <property type="entry name" value="fungal_TF_MHR"/>
    <property type="match status" value="1"/>
</dbReference>
<dbReference type="Pfam" id="PF00172">
    <property type="entry name" value="Zn_clus"/>
    <property type="match status" value="1"/>
</dbReference>
<keyword evidence="9" id="KW-1185">Reference proteome</keyword>
<feature type="domain" description="Zn(2)-C6 fungal-type" evidence="7">
    <location>
        <begin position="16"/>
        <end position="46"/>
    </location>
</feature>
<evidence type="ECO:0000256" key="2">
    <source>
        <dbReference type="ARBA" id="ARBA00022723"/>
    </source>
</evidence>
<dbReference type="EMBL" id="LVVK01000022">
    <property type="protein sequence ID" value="OPB37727.1"/>
    <property type="molecule type" value="Genomic_DNA"/>
</dbReference>
<protein>
    <recommendedName>
        <fullName evidence="7">Zn(2)-C6 fungal-type domain-containing protein</fullName>
    </recommendedName>
</protein>
<keyword evidence="5" id="KW-0539">Nucleus</keyword>
<feature type="compositionally biased region" description="Low complexity" evidence="6">
    <location>
        <begin position="73"/>
        <end position="93"/>
    </location>
</feature>
<sequence>MSFSPNEDLVSYARTACEPCKRSKRRCDRVLPSCELCNKKDVQCVYVRRRRAQDVIQKSHHSGRHQSPSTATSRRSMIISRESSESNGNSETPSCTLSSAYVSRAHGGSDAAAAIYFIAPDIFHQARLDLPRPQLSLIHRPHDASDIHKISSTYFETVHWWMPIVSRKGFFAKLLNPLQHSRAELCLLVTTMKLICSQAHMPTPGDDANNIVAYKRAKQMYFEMETSGNLSLRVLQAGILIALYETGHAIYPAAYLSVGACVRYGIALGIDKLLLESDGAHDGLQMYTQTEVEEQRRVWWALLLLDRFMCLASPERTPSTKNPTFNDLLLIDDQNFDSGNIKPGDPFSISAGFNLEMGLFSRLAQATYLLSQAIELLAPSHPAGCADLERQITQLRRTIHSLVNISDTEARLRDIETHPGICPQLSICYSTILLLQERHWKMMENVIKAKTQPFEETLASLDRLFGSAVYLHANPTVFNLERMATPLFAHVVYHATRFLIKLCNGKPDKQMQQKIHLFKELLHKASQRWRVAAVYLSILEAEEVAVVSNSAFDLLLA</sequence>
<dbReference type="OrthoDB" id="3862662at2759"/>
<name>A0A1T3C9F3_9HYPO</name>
<dbReference type="Gene3D" id="4.10.240.10">
    <property type="entry name" value="Zn(2)-C6 fungal-type DNA-binding domain"/>
    <property type="match status" value="1"/>
</dbReference>
<evidence type="ECO:0000256" key="3">
    <source>
        <dbReference type="ARBA" id="ARBA00023015"/>
    </source>
</evidence>
<keyword evidence="2" id="KW-0479">Metal-binding</keyword>
<dbReference type="PROSITE" id="PS50048">
    <property type="entry name" value="ZN2_CY6_FUNGAL_2"/>
    <property type="match status" value="1"/>
</dbReference>
<dbReference type="InterPro" id="IPR036864">
    <property type="entry name" value="Zn2-C6_fun-type_DNA-bd_sf"/>
</dbReference>
<keyword evidence="4" id="KW-0804">Transcription</keyword>
<evidence type="ECO:0000313" key="8">
    <source>
        <dbReference type="EMBL" id="OPB37727.1"/>
    </source>
</evidence>
<dbReference type="PROSITE" id="PS00463">
    <property type="entry name" value="ZN2_CY6_FUNGAL_1"/>
    <property type="match status" value="1"/>
</dbReference>
<keyword evidence="3" id="KW-0805">Transcription regulation</keyword>
<dbReference type="CDD" id="cd00067">
    <property type="entry name" value="GAL4"/>
    <property type="match status" value="1"/>
</dbReference>
<dbReference type="GO" id="GO:0008270">
    <property type="term" value="F:zinc ion binding"/>
    <property type="evidence" value="ECO:0007669"/>
    <property type="project" value="InterPro"/>
</dbReference>
<dbReference type="GO" id="GO:0005634">
    <property type="term" value="C:nucleus"/>
    <property type="evidence" value="ECO:0007669"/>
    <property type="project" value="UniProtKB-SubCell"/>
</dbReference>
<gene>
    <name evidence="8" type="ORF">A0O28_0046400</name>
</gene>
<dbReference type="Pfam" id="PF04082">
    <property type="entry name" value="Fungal_trans"/>
    <property type="match status" value="1"/>
</dbReference>
<reference evidence="8 9" key="1">
    <citation type="submission" date="2016-04" db="EMBL/GenBank/DDBJ databases">
        <title>Multiple horizontal gene transfer events from other fungi enriched the ability of the initially mycotrophic fungus Trichoderma (Ascomycota) to feed on dead plant biomass.</title>
        <authorList>
            <person name="Atanasova L."/>
            <person name="Chenthamara K."/>
            <person name="Zhang J."/>
            <person name="Grujic M."/>
            <person name="Henrissat B."/>
            <person name="Kuo A."/>
            <person name="Aertz A."/>
            <person name="Salamov A."/>
            <person name="Lipzen A."/>
            <person name="Labutti K."/>
            <person name="Barry K."/>
            <person name="Miao Y."/>
            <person name="Rahimi M.J."/>
            <person name="Shen Q."/>
            <person name="Grigoriev I.V."/>
            <person name="Kubicek C.P."/>
            <person name="Druzhinina I.S."/>
        </authorList>
    </citation>
    <scope>NUCLEOTIDE SEQUENCE [LARGE SCALE GENOMIC DNA]</scope>
    <source>
        <strain evidence="8 9">NJAU 4742</strain>
    </source>
</reference>
<dbReference type="InterPro" id="IPR050815">
    <property type="entry name" value="TF_fung"/>
</dbReference>
<dbReference type="GO" id="GO:0006351">
    <property type="term" value="P:DNA-templated transcription"/>
    <property type="evidence" value="ECO:0007669"/>
    <property type="project" value="InterPro"/>
</dbReference>